<name>A0ABZ1IMP5_9PSEU</name>
<dbReference type="Pfam" id="PF02036">
    <property type="entry name" value="SCP2"/>
    <property type="match status" value="1"/>
</dbReference>
<dbReference type="InterPro" id="IPR003033">
    <property type="entry name" value="SCP2_sterol-bd_dom"/>
</dbReference>
<reference evidence="2 3" key="1">
    <citation type="journal article" date="2015" name="Int. J. Syst. Evol. Microbiol.">
        <title>Amycolatopsis rhabdoformis sp. nov., an actinomycete isolated from a tropical forest soil.</title>
        <authorList>
            <person name="Souza W.R."/>
            <person name="Silva R.E."/>
            <person name="Goodfellow M."/>
            <person name="Busarakam K."/>
            <person name="Figueiro F.S."/>
            <person name="Ferreira D."/>
            <person name="Rodrigues-Filho E."/>
            <person name="Moraes L.A.B."/>
            <person name="Zucchi T.D."/>
        </authorList>
    </citation>
    <scope>NUCLEOTIDE SEQUENCE [LARGE SCALE GENOMIC DNA]</scope>
    <source>
        <strain evidence="2 3">NCIMB 14900</strain>
    </source>
</reference>
<protein>
    <submittedName>
        <fullName evidence="2">SCP2 sterol-binding domain-containing protein</fullName>
    </submittedName>
</protein>
<accession>A0ABZ1IMP5</accession>
<evidence type="ECO:0000313" key="3">
    <source>
        <dbReference type="Proteomes" id="UP001330812"/>
    </source>
</evidence>
<dbReference type="RefSeq" id="WP_326837901.1">
    <property type="nucleotide sequence ID" value="NZ_CP142149.1"/>
</dbReference>
<dbReference type="EMBL" id="CP142149">
    <property type="protein sequence ID" value="WSE35096.1"/>
    <property type="molecule type" value="Genomic_DNA"/>
</dbReference>
<dbReference type="SUPFAM" id="SSF55718">
    <property type="entry name" value="SCP-like"/>
    <property type="match status" value="1"/>
</dbReference>
<dbReference type="Proteomes" id="UP001330812">
    <property type="component" value="Chromosome"/>
</dbReference>
<evidence type="ECO:0000313" key="2">
    <source>
        <dbReference type="EMBL" id="WSE35096.1"/>
    </source>
</evidence>
<keyword evidence="3" id="KW-1185">Reference proteome</keyword>
<dbReference type="Gene3D" id="3.30.1050.10">
    <property type="entry name" value="SCP2 sterol-binding domain"/>
    <property type="match status" value="1"/>
</dbReference>
<organism evidence="2 3">
    <name type="scientific">Amycolatopsis rhabdoformis</name>
    <dbReference type="NCBI Taxonomy" id="1448059"/>
    <lineage>
        <taxon>Bacteria</taxon>
        <taxon>Bacillati</taxon>
        <taxon>Actinomycetota</taxon>
        <taxon>Actinomycetes</taxon>
        <taxon>Pseudonocardiales</taxon>
        <taxon>Pseudonocardiaceae</taxon>
        <taxon>Amycolatopsis</taxon>
    </lineage>
</organism>
<sequence>MGRESFTLTASAEGLRIEPDADADADVRVSATVAALRATLGKGDDTRPFEATGELTITGDRAAFTRLSHCFPAPTPAGATS</sequence>
<evidence type="ECO:0000259" key="1">
    <source>
        <dbReference type="Pfam" id="PF02036"/>
    </source>
</evidence>
<proteinExistence type="predicted"/>
<dbReference type="InterPro" id="IPR036527">
    <property type="entry name" value="SCP2_sterol-bd_dom_sf"/>
</dbReference>
<gene>
    <name evidence="2" type="ORF">VSH64_03800</name>
</gene>
<feature type="domain" description="SCP2" evidence="1">
    <location>
        <begin position="5"/>
        <end position="70"/>
    </location>
</feature>